<evidence type="ECO:0000313" key="2">
    <source>
        <dbReference type="EMBL" id="AHC25067.1"/>
    </source>
</evidence>
<feature type="compositionally biased region" description="Polar residues" evidence="1">
    <location>
        <begin position="199"/>
        <end position="208"/>
    </location>
</feature>
<evidence type="ECO:0008006" key="4">
    <source>
        <dbReference type="Google" id="ProtNLM"/>
    </source>
</evidence>
<reference evidence="2 3" key="1">
    <citation type="journal article" date="2014" name="Genome Announc.">
        <title>Complete Genome Sequence of Sterol-Transforming Mycobacterium neoaurum Strain VKM Ac-1815D.</title>
        <authorList>
            <person name="Shtratnikova V.Y."/>
            <person name="Bragin E.Y."/>
            <person name="Dovbnya D.V."/>
            <person name="Pekov Y.A."/>
            <person name="Schelkunov M.I."/>
            <person name="Strizhov N."/>
            <person name="Ivashina T.V."/>
            <person name="Ashapkin V.V."/>
            <person name="Donova M.V."/>
        </authorList>
    </citation>
    <scope>NUCLEOTIDE SEQUENCE [LARGE SCALE GENOMIC DNA]</scope>
    <source>
        <strain evidence="2 3">VKM Ac-1815D</strain>
    </source>
</reference>
<accession>V5XAQ7</accession>
<proteinExistence type="predicted"/>
<dbReference type="GeneID" id="43450004"/>
<organism evidence="2 3">
    <name type="scientific">Mycolicibacterium neoaurum VKM Ac-1815D</name>
    <dbReference type="NCBI Taxonomy" id="700508"/>
    <lineage>
        <taxon>Bacteria</taxon>
        <taxon>Bacillati</taxon>
        <taxon>Actinomycetota</taxon>
        <taxon>Actinomycetes</taxon>
        <taxon>Mycobacteriales</taxon>
        <taxon>Mycobacteriaceae</taxon>
        <taxon>Mycolicibacterium</taxon>
    </lineage>
</organism>
<dbReference type="Proteomes" id="UP000018763">
    <property type="component" value="Chromosome"/>
</dbReference>
<feature type="compositionally biased region" description="Low complexity" evidence="1">
    <location>
        <begin position="152"/>
        <end position="165"/>
    </location>
</feature>
<evidence type="ECO:0000256" key="1">
    <source>
        <dbReference type="SAM" id="MobiDB-lite"/>
    </source>
</evidence>
<gene>
    <name evidence="2" type="ORF">D174_10950</name>
</gene>
<dbReference type="EMBL" id="CP006936">
    <property type="protein sequence ID" value="AHC25067.1"/>
    <property type="molecule type" value="Genomic_DNA"/>
</dbReference>
<dbReference type="RefSeq" id="WP_019513374.1">
    <property type="nucleotide sequence ID" value="NC_023036.2"/>
</dbReference>
<evidence type="ECO:0000313" key="3">
    <source>
        <dbReference type="Proteomes" id="UP000018763"/>
    </source>
</evidence>
<feature type="compositionally biased region" description="Basic and acidic residues" evidence="1">
    <location>
        <begin position="166"/>
        <end position="198"/>
    </location>
</feature>
<keyword evidence="3" id="KW-1185">Reference proteome</keyword>
<feature type="region of interest" description="Disordered" evidence="1">
    <location>
        <begin position="152"/>
        <end position="208"/>
    </location>
</feature>
<dbReference type="AlphaFoldDB" id="V5XAQ7"/>
<protein>
    <recommendedName>
        <fullName evidence="4">Translation initiation factor IF-2</fullName>
    </recommendedName>
</protein>
<name>V5XAQ7_MYCNE</name>
<sequence length="208" mass="21104">MDLKVDAELLNAAGERLLAAAQSLPDAPERFTPSLGSDALSQALAADIPKAEGPIIEGLPPLKTAATGTAESVIEAARRYGQGDAHLKSKIEEAITPSAGAAGAGGASGAGAGGQLGGMLGMPIQMAQQAAQIPQQVGGMVASLPQSAMQGAQQVGEQVQQIVEQFSDKESKDGESKPEERSEAGERGERAPVDKPSRSAENNAAINL</sequence>